<dbReference type="AlphaFoldDB" id="A0A194VAG7"/>
<dbReference type="EMBL" id="KN714761">
    <property type="protein sequence ID" value="KUI60863.1"/>
    <property type="molecule type" value="Genomic_DNA"/>
</dbReference>
<accession>A0A194VAG7</accession>
<evidence type="ECO:0000313" key="2">
    <source>
        <dbReference type="EMBL" id="KUI60863.1"/>
    </source>
</evidence>
<evidence type="ECO:0000313" key="3">
    <source>
        <dbReference type="Proteomes" id="UP000078576"/>
    </source>
</evidence>
<organism evidence="2 3">
    <name type="scientific">Cytospora mali</name>
    <name type="common">Apple Valsa canker fungus</name>
    <name type="synonym">Valsa mali</name>
    <dbReference type="NCBI Taxonomy" id="578113"/>
    <lineage>
        <taxon>Eukaryota</taxon>
        <taxon>Fungi</taxon>
        <taxon>Dikarya</taxon>
        <taxon>Ascomycota</taxon>
        <taxon>Pezizomycotina</taxon>
        <taxon>Sordariomycetes</taxon>
        <taxon>Sordariomycetidae</taxon>
        <taxon>Diaporthales</taxon>
        <taxon>Cytosporaceae</taxon>
        <taxon>Cytospora</taxon>
    </lineage>
</organism>
<sequence length="161" mass="16959">MLAIRHAKTHGLLRAPLLRHKVPHAEPRPPGRPVQDLRVPPAGAEAHDAAEVRPVVVQVLGQGLGAELHQHLHVHLRLVRAARHERGQLRVAELRAHADLGRGGEDLGLEGQRYRLADALLADGVGPADHEEAVAVLAGFLAQGGEGGGGCVAFGAVLGVY</sequence>
<proteinExistence type="predicted"/>
<name>A0A194VAG7_CYTMA</name>
<evidence type="ECO:0000256" key="1">
    <source>
        <dbReference type="SAM" id="MobiDB-lite"/>
    </source>
</evidence>
<keyword evidence="3" id="KW-1185">Reference proteome</keyword>
<gene>
    <name evidence="2" type="ORF">VP1G_11273</name>
</gene>
<feature type="region of interest" description="Disordered" evidence="1">
    <location>
        <begin position="15"/>
        <end position="35"/>
    </location>
</feature>
<dbReference type="Proteomes" id="UP000078576">
    <property type="component" value="Unassembled WGS sequence"/>
</dbReference>
<protein>
    <submittedName>
        <fullName evidence="2">Uncharacterized protein</fullName>
    </submittedName>
</protein>
<reference evidence="3" key="1">
    <citation type="submission" date="2014-12" db="EMBL/GenBank/DDBJ databases">
        <title>Genome Sequence of Valsa Canker Pathogens Uncovers a Specific Adaption of Colonization on Woody Bark.</title>
        <authorList>
            <person name="Yin Z."/>
            <person name="Liu H."/>
            <person name="Gao X."/>
            <person name="Li Z."/>
            <person name="Song N."/>
            <person name="Ke X."/>
            <person name="Dai Q."/>
            <person name="Wu Y."/>
            <person name="Sun Y."/>
            <person name="Xu J.-R."/>
            <person name="Kang Z.K."/>
            <person name="Wang L."/>
            <person name="Huang L."/>
        </authorList>
    </citation>
    <scope>NUCLEOTIDE SEQUENCE [LARGE SCALE GENOMIC DNA]</scope>
    <source>
        <strain evidence="3">SXYL134</strain>
    </source>
</reference>